<proteinExistence type="predicted"/>
<comment type="subcellular location">
    <subcellularLocation>
        <location evidence="1">Cell membrane</location>
        <topology evidence="1">Multi-pass membrane protein</topology>
    </subcellularLocation>
</comment>
<feature type="transmembrane region" description="Helical" evidence="6">
    <location>
        <begin position="122"/>
        <end position="140"/>
    </location>
</feature>
<dbReference type="Pfam" id="PF00482">
    <property type="entry name" value="T2SSF"/>
    <property type="match status" value="1"/>
</dbReference>
<keyword evidence="3 6" id="KW-0812">Transmembrane</keyword>
<dbReference type="PANTHER" id="PTHR35007">
    <property type="entry name" value="INTEGRAL MEMBRANE PROTEIN-RELATED"/>
    <property type="match status" value="1"/>
</dbReference>
<evidence type="ECO:0000259" key="7">
    <source>
        <dbReference type="Pfam" id="PF00482"/>
    </source>
</evidence>
<evidence type="ECO:0000256" key="3">
    <source>
        <dbReference type="ARBA" id="ARBA00022692"/>
    </source>
</evidence>
<keyword evidence="9" id="KW-1185">Reference proteome</keyword>
<keyword evidence="5 6" id="KW-0472">Membrane</keyword>
<accession>A0ABU3ZFG2</accession>
<sequence>MLRQIPDVIIWCSLGMAMLALVLFVVAARQQRARKVERNLANRLGKGHRREQVLQQGQLWWSRTKRYDHSFIVDVIGMLRRAGYISNREQLQCLLKLLMLWLGIQAAMIGLLVEGVASQHPVGFMVIAAAGGAYVLILWLRRRAAARTRLIDEEIIVGLQMMKSLWEVGLSLESLLRVYTQELALITPEINKEFRLVLSKIEAGQDRNMVFTEGAKATDSPGLQDVLTMFAQASVSGGSMSNTFNQLTLLLRDRRRTQLQEKVTKLSGQMSVVMIVFLFPALLVVMAGPGMMLLGQALG</sequence>
<keyword evidence="2" id="KW-1003">Cell membrane</keyword>
<organism evidence="8 9">
    <name type="scientific">Photobacterium rosenbergii</name>
    <dbReference type="NCBI Taxonomy" id="294936"/>
    <lineage>
        <taxon>Bacteria</taxon>
        <taxon>Pseudomonadati</taxon>
        <taxon>Pseudomonadota</taxon>
        <taxon>Gammaproteobacteria</taxon>
        <taxon>Vibrionales</taxon>
        <taxon>Vibrionaceae</taxon>
        <taxon>Photobacterium</taxon>
    </lineage>
</organism>
<evidence type="ECO:0000256" key="6">
    <source>
        <dbReference type="SAM" id="Phobius"/>
    </source>
</evidence>
<comment type="caution">
    <text evidence="8">The sequence shown here is derived from an EMBL/GenBank/DDBJ whole genome shotgun (WGS) entry which is preliminary data.</text>
</comment>
<dbReference type="RefSeq" id="WP_317521400.1">
    <property type="nucleotide sequence ID" value="NZ_JAWJZI010000002.1"/>
</dbReference>
<keyword evidence="4 6" id="KW-1133">Transmembrane helix</keyword>
<feature type="domain" description="Type II secretion system protein GspF" evidence="7">
    <location>
        <begin position="161"/>
        <end position="286"/>
    </location>
</feature>
<feature type="transmembrane region" description="Helical" evidence="6">
    <location>
        <begin position="272"/>
        <end position="294"/>
    </location>
</feature>
<evidence type="ECO:0000313" key="8">
    <source>
        <dbReference type="EMBL" id="MDV5168684.1"/>
    </source>
</evidence>
<gene>
    <name evidence="8" type="ORF">R2X38_06700</name>
</gene>
<feature type="transmembrane region" description="Helical" evidence="6">
    <location>
        <begin position="97"/>
        <end position="116"/>
    </location>
</feature>
<evidence type="ECO:0000256" key="5">
    <source>
        <dbReference type="ARBA" id="ARBA00023136"/>
    </source>
</evidence>
<evidence type="ECO:0000256" key="4">
    <source>
        <dbReference type="ARBA" id="ARBA00022989"/>
    </source>
</evidence>
<protein>
    <submittedName>
        <fullName evidence="8">Type II secretion system F family protein</fullName>
    </submittedName>
</protein>
<evidence type="ECO:0000256" key="1">
    <source>
        <dbReference type="ARBA" id="ARBA00004651"/>
    </source>
</evidence>
<evidence type="ECO:0000256" key="2">
    <source>
        <dbReference type="ARBA" id="ARBA00022475"/>
    </source>
</evidence>
<dbReference type="EMBL" id="JAWJZI010000002">
    <property type="protein sequence ID" value="MDV5168684.1"/>
    <property type="molecule type" value="Genomic_DNA"/>
</dbReference>
<dbReference type="InterPro" id="IPR018076">
    <property type="entry name" value="T2SS_GspF_dom"/>
</dbReference>
<feature type="transmembrane region" description="Helical" evidence="6">
    <location>
        <begin position="6"/>
        <end position="28"/>
    </location>
</feature>
<evidence type="ECO:0000313" key="9">
    <source>
        <dbReference type="Proteomes" id="UP001186452"/>
    </source>
</evidence>
<dbReference type="Proteomes" id="UP001186452">
    <property type="component" value="Unassembled WGS sequence"/>
</dbReference>
<dbReference type="PANTHER" id="PTHR35007:SF2">
    <property type="entry name" value="PILUS ASSEMBLE PROTEIN"/>
    <property type="match status" value="1"/>
</dbReference>
<reference evidence="8 9" key="1">
    <citation type="submission" date="2023-10" db="EMBL/GenBank/DDBJ databases">
        <title>Marine bacteria isolated from horseshoe crab.</title>
        <authorList>
            <person name="Cheng T.H."/>
        </authorList>
    </citation>
    <scope>NUCLEOTIDE SEQUENCE [LARGE SCALE GENOMIC DNA]</scope>
    <source>
        <strain evidence="8 9">HSC6</strain>
    </source>
</reference>
<name>A0ABU3ZFG2_9GAMM</name>